<protein>
    <recommendedName>
        <fullName evidence="4">Mannosylglycerate hydrolase MGH1-like glycoside hydrolase domain-containing protein</fullName>
    </recommendedName>
</protein>
<evidence type="ECO:0000259" key="4">
    <source>
        <dbReference type="Pfam" id="PF22422"/>
    </source>
</evidence>
<dbReference type="Gene3D" id="2.60.120.260">
    <property type="entry name" value="Galactose-binding domain-like"/>
    <property type="match status" value="1"/>
</dbReference>
<evidence type="ECO:0000313" key="5">
    <source>
        <dbReference type="EMBL" id="CCW34533.1"/>
    </source>
</evidence>
<dbReference type="Proteomes" id="UP000014227">
    <property type="component" value="Chromosome I"/>
</dbReference>
<evidence type="ECO:0000313" key="6">
    <source>
        <dbReference type="Proteomes" id="UP000014227"/>
    </source>
</evidence>
<dbReference type="InterPro" id="IPR004888">
    <property type="entry name" value="Glycoside_hydrolase_63"/>
</dbReference>
<feature type="domain" description="Mannosylglycerate hydrolase MGH1-like glycoside hydrolase" evidence="4">
    <location>
        <begin position="441"/>
        <end position="790"/>
    </location>
</feature>
<evidence type="ECO:0000256" key="3">
    <source>
        <dbReference type="ARBA" id="ARBA00023295"/>
    </source>
</evidence>
<keyword evidence="3" id="KW-0326">Glycosidase</keyword>
<accession>S0EXK9</accession>
<dbReference type="InterPro" id="IPR054491">
    <property type="entry name" value="MGH1-like_GH"/>
</dbReference>
<dbReference type="OrthoDB" id="231241at2"/>
<dbReference type="RefSeq" id="WP_016482095.1">
    <property type="nucleotide sequence ID" value="NC_021487.1"/>
</dbReference>
<dbReference type="AlphaFoldDB" id="S0EXK9"/>
<dbReference type="STRING" id="454171.CP488_00445"/>
<evidence type="ECO:0000256" key="1">
    <source>
        <dbReference type="ARBA" id="ARBA00010833"/>
    </source>
</evidence>
<keyword evidence="6" id="KW-1185">Reference proteome</keyword>
<dbReference type="eggNOG" id="COG3408">
    <property type="taxonomic scope" value="Bacteria"/>
</dbReference>
<sequence>MKRYGVVCFIVLLLIGGFGWEAEASVPSKPLAHRVFPTSRFSIDKILARPYDSTVPFGASGDRVWATSPQGWAFRDGVHLLYITNLDAFDLDIAADGQSYIVQKAAYAPSHVHMVGAVGQLLKAKASFTYIIDNAQNPLTPPFVPEKRWTCWSSGHRVDTYTVDLGGLRKLTSLDLYFYNDVPQGGGCAPPAQMEVLFYRHGQWIPWGHLLTDLKPDKNTLHFDPPQLAERVELVFHHRGTNWYTGLYGFDPHYAPDTKRQASRPVLHIEGDKWITQNDLLVAEIRVTNPSAAAHSVSIVMSSGLKSGPDRFQEERKIDGYPVWLEAVGFDGRREGIRFAEKIPAKKTQRFLFVCALATSPAGAHEKLEAELHALHPLAQQVAAYQGWFDNNIAYFACSDPLITKMYYHRWYLLKKNSMNPRMGHLMYRAFSEGRWTSDWYANVISYGAGHQMYEARWLRDPSYCWGHLLTFVSNPRPDGIYPSHVTLQGQQGGQYTDWITSCAWGLNKVHPNKALLERIAPMLERNVEGWQKVYGWGGSPLLVVDSHWWTGMEWQPAFFSFAHYETGGGAGTDPKYMTPLRRVDLTAYNYGNAVAVAKIDRLLGRNAQAERMEQLADSIRKAVIEKMWDSKDHWFVDLRASDDAPSSALEVIGLYPFAFDLPPAGKGYESVWETALNPNLFWTPWPIASTAKSCPAYSQDGWPVGPGGSGCMWNGPTWPHANSLVMRAMANTLRHYAPCALTRQKLYELFYSFTRAQYKNQNPLYPWTGEFYNGETGQWKTDQRDYFHSTWLDPLISDLIGLVPRADEVLEIDPLLPQGAWSWWVLDGQAYKGHDVTIAYDAEGGHIARDFRGFAVYLDGKQILHTAQPVHCLYDMQRHKLLSPP</sequence>
<dbReference type="InterPro" id="IPR012341">
    <property type="entry name" value="6hp_glycosidase-like_sf"/>
</dbReference>
<comment type="similarity">
    <text evidence="1">Belongs to the glycosyl hydrolase 63 family.</text>
</comment>
<proteinExistence type="inferred from homology"/>
<dbReference type="PATRIC" id="fig|1303518.3.peg.714"/>
<dbReference type="GO" id="GO:0006487">
    <property type="term" value="P:protein N-linked glycosylation"/>
    <property type="evidence" value="ECO:0007669"/>
    <property type="project" value="TreeGrafter"/>
</dbReference>
<dbReference type="Pfam" id="PF22422">
    <property type="entry name" value="MGH1-like_GH"/>
    <property type="match status" value="1"/>
</dbReference>
<organism evidence="5 6">
    <name type="scientific">Chthonomonas calidirosea (strain DSM 23976 / ICMP 18418 / T49)</name>
    <dbReference type="NCBI Taxonomy" id="1303518"/>
    <lineage>
        <taxon>Bacteria</taxon>
        <taxon>Bacillati</taxon>
        <taxon>Armatimonadota</taxon>
        <taxon>Chthonomonadia</taxon>
        <taxon>Chthonomonadales</taxon>
        <taxon>Chthonomonadaceae</taxon>
        <taxon>Chthonomonas</taxon>
    </lineage>
</organism>
<keyword evidence="2" id="KW-0378">Hydrolase</keyword>
<dbReference type="InterPro" id="IPR008928">
    <property type="entry name" value="6-hairpin_glycosidase_sf"/>
</dbReference>
<dbReference type="GO" id="GO:0009311">
    <property type="term" value="P:oligosaccharide metabolic process"/>
    <property type="evidence" value="ECO:0007669"/>
    <property type="project" value="InterPro"/>
</dbReference>
<dbReference type="KEGG" id="ccz:CCALI_00708"/>
<dbReference type="Gene3D" id="1.50.10.10">
    <property type="match status" value="1"/>
</dbReference>
<dbReference type="SUPFAM" id="SSF48208">
    <property type="entry name" value="Six-hairpin glycosidases"/>
    <property type="match status" value="1"/>
</dbReference>
<gene>
    <name evidence="5" type="ORF">CCALI_00708</name>
</gene>
<dbReference type="HOGENOM" id="CLU_325347_0_0_0"/>
<dbReference type="InParanoid" id="S0EXK9"/>
<dbReference type="EMBL" id="HF951689">
    <property type="protein sequence ID" value="CCW34533.1"/>
    <property type="molecule type" value="Genomic_DNA"/>
</dbReference>
<dbReference type="PANTHER" id="PTHR10412">
    <property type="entry name" value="MANNOSYL-OLIGOSACCHARIDE GLUCOSIDASE"/>
    <property type="match status" value="1"/>
</dbReference>
<reference evidence="6" key="1">
    <citation type="submission" date="2013-03" db="EMBL/GenBank/DDBJ databases">
        <title>Genome sequence of Chthonomonas calidirosea, the first sequenced genome from the Armatimonadetes phylum (formally candidate division OP10).</title>
        <authorList>
            <person name="Lee K.C.Y."/>
            <person name="Morgan X.C."/>
            <person name="Dunfield P.F."/>
            <person name="Tamas I."/>
            <person name="Houghton K.M."/>
            <person name="Vyssotski M."/>
            <person name="Ryan J.L.J."/>
            <person name="Lagutin K."/>
            <person name="McDonald I.R."/>
            <person name="Stott M.B."/>
        </authorList>
    </citation>
    <scope>NUCLEOTIDE SEQUENCE [LARGE SCALE GENOMIC DNA]</scope>
    <source>
        <strain evidence="6">DSM 23976 / ICMP 18418 / T49</strain>
    </source>
</reference>
<dbReference type="GO" id="GO:0004573">
    <property type="term" value="F:Glc3Man9GlcNAc2 oligosaccharide glucosidase activity"/>
    <property type="evidence" value="ECO:0007669"/>
    <property type="project" value="InterPro"/>
</dbReference>
<dbReference type="PANTHER" id="PTHR10412:SF11">
    <property type="entry name" value="MANNOSYL-OLIGOSACCHARIDE GLUCOSIDASE"/>
    <property type="match status" value="1"/>
</dbReference>
<name>S0EXK9_CHTCT</name>
<evidence type="ECO:0000256" key="2">
    <source>
        <dbReference type="ARBA" id="ARBA00022801"/>
    </source>
</evidence>